<organism evidence="2 4">
    <name type="scientific">Neisseria meningitidis</name>
    <dbReference type="NCBI Taxonomy" id="487"/>
    <lineage>
        <taxon>Bacteria</taxon>
        <taxon>Pseudomonadati</taxon>
        <taxon>Pseudomonadota</taxon>
        <taxon>Betaproteobacteria</taxon>
        <taxon>Neisseriales</taxon>
        <taxon>Neisseriaceae</taxon>
        <taxon>Neisseria</taxon>
    </lineage>
</organism>
<dbReference type="InterPro" id="IPR021739">
    <property type="entry name" value="SaV-like"/>
</dbReference>
<reference evidence="3" key="4">
    <citation type="submission" date="2017-09" db="EMBL/GenBank/DDBJ databases">
        <authorList>
            <person name="Kretz C."/>
            <person name="Retchless A."/>
            <person name="Wang X."/>
        </authorList>
    </citation>
    <scope>NUCLEOTIDE SEQUENCE</scope>
    <source>
        <strain evidence="3">M26503</strain>
    </source>
</reference>
<reference evidence="2 4" key="2">
    <citation type="submission" date="2016-02" db="EMBL/GenBank/DDBJ databases">
        <authorList>
            <consortium name="Pathogen Informatics"/>
        </authorList>
    </citation>
    <scope>NUCLEOTIDE SEQUENCE [LARGE SCALE GENOMIC DNA]</scope>
    <source>
        <strain evidence="2 4">2842STDY5881531</strain>
    </source>
</reference>
<proteinExistence type="predicted"/>
<dbReference type="Pfam" id="PF11753">
    <property type="entry name" value="DUF3310"/>
    <property type="match status" value="1"/>
</dbReference>
<sequence length="128" mass="15112">MEKQDNITPPHYRSRAVECIEFTERLNFCMGNAFKYVWRHREKNGAEDLKKARWYLQRQLDSCAVMHLLEPEEYAELMDGLEKCELDDLMQHVLEEILYHAFFESEDSLLAAMCGVSELLKGYGDERT</sequence>
<dbReference type="EMBL" id="CP012393">
    <property type="protein sequence ID" value="ANW91402.1"/>
    <property type="molecule type" value="Genomic_DNA"/>
</dbReference>
<gene>
    <name evidence="3" type="ORF">CNQ34_09045</name>
    <name evidence="1" type="ORF">DE8555_0841</name>
    <name evidence="2" type="ORF">ERS514851_00256</name>
</gene>
<dbReference type="AlphaFoldDB" id="A0A0Y6RW32"/>
<reference evidence="1 5" key="1">
    <citation type="submission" date="2015-07" db="EMBL/GenBank/DDBJ databases">
        <title>Comparative genome sequencing reveals within-host evolution of Neisseria meningitidis during.</title>
        <authorList>
            <person name="Klughammer J."/>
            <person name="Dittrich M."/>
            <person name="Mueller T."/>
            <person name="Blom J."/>
            <person name="Goesmann A."/>
            <person name="Vogel U."/>
            <person name="Frosch M."/>
            <person name="Bock C."/>
            <person name="Schoen C."/>
        </authorList>
    </citation>
    <scope>NUCLEOTIDE SEQUENCE [LARGE SCALE GENOMIC DNA]</scope>
    <source>
        <strain evidence="1 5">DE8555</strain>
    </source>
</reference>
<evidence type="ECO:0000313" key="2">
    <source>
        <dbReference type="EMBL" id="CWT72196.1"/>
    </source>
</evidence>
<dbReference type="OMA" id="WAIAYVR"/>
<evidence type="ECO:0000313" key="6">
    <source>
        <dbReference type="Proteomes" id="UP000217930"/>
    </source>
</evidence>
<dbReference type="EMBL" id="FFEF01000001">
    <property type="protein sequence ID" value="CWT72196.1"/>
    <property type="molecule type" value="Genomic_DNA"/>
</dbReference>
<protein>
    <submittedName>
        <fullName evidence="3">DUF3310 domain-containing protein</fullName>
    </submittedName>
    <submittedName>
        <fullName evidence="2">Phage associated protein</fullName>
    </submittedName>
</protein>
<dbReference type="Proteomes" id="UP000217930">
    <property type="component" value="Unassembled WGS sequence"/>
</dbReference>
<name>A0A0Y6RW32_NEIME</name>
<evidence type="ECO:0000313" key="1">
    <source>
        <dbReference type="EMBL" id="ANW91402.1"/>
    </source>
</evidence>
<accession>A0A0Y6RW32</accession>
<dbReference type="Proteomes" id="UP000069876">
    <property type="component" value="Unassembled WGS sequence"/>
</dbReference>
<dbReference type="EMBL" id="NTLY01000002">
    <property type="protein sequence ID" value="PBJ87975.1"/>
    <property type="molecule type" value="Genomic_DNA"/>
</dbReference>
<dbReference type="RefSeq" id="WP_002220701.1">
    <property type="nucleotide sequence ID" value="NZ_CP007667.1"/>
</dbReference>
<reference evidence="3 6" key="3">
    <citation type="journal article" date="2017" name="Clin. Infect. Dis.">
        <title>Increased Risk for Meningococcal Disease among Men who have Sex with Men in the United States, 2012-2015.</title>
        <authorList>
            <person name="Folaranmi T.A."/>
            <person name="Kretz C.B."/>
            <person name="Kamiya H."/>
            <person name="MacNeil J.R."/>
            <person name="Whaley M.J."/>
            <person name="Blain A."/>
            <person name="Antwi M."/>
            <person name="Dorsinville M."/>
            <person name="Pacilli M."/>
            <person name="Smith S."/>
            <person name="Civen R."/>
            <person name="Ngo V."/>
            <person name="Winter K."/>
            <person name="Harriman K."/>
            <person name="Wang X."/>
            <person name="Bowen V.B."/>
            <person name="Patel M."/>
            <person name="Martin S."/>
            <person name="Misegades L."/>
            <person name="Meyer S.A."/>
        </authorList>
    </citation>
    <scope>NUCLEOTIDE SEQUENCE [LARGE SCALE GENOMIC DNA]</scope>
    <source>
        <strain evidence="3 6">M26503</strain>
    </source>
</reference>
<evidence type="ECO:0000313" key="4">
    <source>
        <dbReference type="Proteomes" id="UP000069876"/>
    </source>
</evidence>
<evidence type="ECO:0000313" key="5">
    <source>
        <dbReference type="Proteomes" id="UP000092966"/>
    </source>
</evidence>
<dbReference type="Proteomes" id="UP000092966">
    <property type="component" value="Chromosome"/>
</dbReference>
<evidence type="ECO:0000313" key="3">
    <source>
        <dbReference type="EMBL" id="PBJ87975.1"/>
    </source>
</evidence>